<evidence type="ECO:0000259" key="7">
    <source>
        <dbReference type="Pfam" id="PF06271"/>
    </source>
</evidence>
<evidence type="ECO:0000256" key="5">
    <source>
        <dbReference type="ARBA" id="ARBA00023136"/>
    </source>
</evidence>
<dbReference type="InterPro" id="IPR010432">
    <property type="entry name" value="RDD"/>
</dbReference>
<sequence length="183" mass="21362">MEPVENRETKWNTVAPYRRRLYAFLIDYLVIIGYGLILVLLSFVLRSFFQSLFLKNSFVAELAGFCFITLPVMLYFIFMEASRKGGTLGKRMQNIRVVKQDGKRIGLGRAAFRSIIKFLPWEISHFSIWNMVRPSDFPDSFITSILITVNILAFLYIFFPLTNKQRKNVYDWIAGTTVVSYKK</sequence>
<keyword evidence="3 6" id="KW-0812">Transmembrane</keyword>
<dbReference type="GO" id="GO:0005886">
    <property type="term" value="C:plasma membrane"/>
    <property type="evidence" value="ECO:0007669"/>
    <property type="project" value="UniProtKB-SubCell"/>
</dbReference>
<accession>A0A0Q3WSW0</accession>
<protein>
    <submittedName>
        <fullName evidence="8">Transporter</fullName>
    </submittedName>
</protein>
<dbReference type="STRING" id="157838.AN964_19385"/>
<feature type="transmembrane region" description="Helical" evidence="6">
    <location>
        <begin position="57"/>
        <end position="78"/>
    </location>
</feature>
<evidence type="ECO:0000313" key="8">
    <source>
        <dbReference type="EMBL" id="KQL51170.1"/>
    </source>
</evidence>
<dbReference type="PANTHER" id="PTHR36115">
    <property type="entry name" value="PROLINE-RICH ANTIGEN HOMOLOG-RELATED"/>
    <property type="match status" value="1"/>
</dbReference>
<proteinExistence type="predicted"/>
<feature type="transmembrane region" description="Helical" evidence="6">
    <location>
        <begin position="141"/>
        <end position="159"/>
    </location>
</feature>
<evidence type="ECO:0000256" key="4">
    <source>
        <dbReference type="ARBA" id="ARBA00022989"/>
    </source>
</evidence>
<reference evidence="8 9" key="1">
    <citation type="submission" date="2015-09" db="EMBL/GenBank/DDBJ databases">
        <title>Genome sequencing project for genomic taxonomy and phylogenomics of Bacillus-like bacteria.</title>
        <authorList>
            <person name="Liu B."/>
            <person name="Wang J."/>
            <person name="Zhu Y."/>
            <person name="Liu G."/>
            <person name="Chen Q."/>
            <person name="Chen Z."/>
            <person name="Lan J."/>
            <person name="Che J."/>
            <person name="Ge C."/>
            <person name="Shi H."/>
            <person name="Pan Z."/>
            <person name="Liu X."/>
        </authorList>
    </citation>
    <scope>NUCLEOTIDE SEQUENCE [LARGE SCALE GENOMIC DNA]</scope>
    <source>
        <strain evidence="8 9">LMG 18435</strain>
    </source>
</reference>
<dbReference type="OrthoDB" id="1450430at2"/>
<feature type="domain" description="RDD" evidence="7">
    <location>
        <begin position="15"/>
        <end position="175"/>
    </location>
</feature>
<gene>
    <name evidence="8" type="ORF">AN964_19385</name>
</gene>
<dbReference type="Proteomes" id="UP000051888">
    <property type="component" value="Unassembled WGS sequence"/>
</dbReference>
<feature type="transmembrane region" description="Helical" evidence="6">
    <location>
        <begin position="21"/>
        <end position="45"/>
    </location>
</feature>
<dbReference type="PATRIC" id="fig|157838.3.peg.4282"/>
<dbReference type="EMBL" id="LJJC01000006">
    <property type="protein sequence ID" value="KQL51170.1"/>
    <property type="molecule type" value="Genomic_DNA"/>
</dbReference>
<dbReference type="AlphaFoldDB" id="A0A0Q3WSW0"/>
<organism evidence="8 9">
    <name type="scientific">Heyndrickxia shackletonii</name>
    <dbReference type="NCBI Taxonomy" id="157838"/>
    <lineage>
        <taxon>Bacteria</taxon>
        <taxon>Bacillati</taxon>
        <taxon>Bacillota</taxon>
        <taxon>Bacilli</taxon>
        <taxon>Bacillales</taxon>
        <taxon>Bacillaceae</taxon>
        <taxon>Heyndrickxia</taxon>
    </lineage>
</organism>
<evidence type="ECO:0000313" key="9">
    <source>
        <dbReference type="Proteomes" id="UP000051888"/>
    </source>
</evidence>
<evidence type="ECO:0000256" key="3">
    <source>
        <dbReference type="ARBA" id="ARBA00022692"/>
    </source>
</evidence>
<keyword evidence="4 6" id="KW-1133">Transmembrane helix</keyword>
<evidence type="ECO:0000256" key="6">
    <source>
        <dbReference type="SAM" id="Phobius"/>
    </source>
</evidence>
<name>A0A0Q3WSW0_9BACI</name>
<keyword evidence="9" id="KW-1185">Reference proteome</keyword>
<comment type="subcellular location">
    <subcellularLocation>
        <location evidence="1">Cell membrane</location>
        <topology evidence="1">Multi-pass membrane protein</topology>
    </subcellularLocation>
</comment>
<evidence type="ECO:0000256" key="1">
    <source>
        <dbReference type="ARBA" id="ARBA00004651"/>
    </source>
</evidence>
<dbReference type="InterPro" id="IPR051791">
    <property type="entry name" value="Pra-immunoreactive"/>
</dbReference>
<keyword evidence="5 6" id="KW-0472">Membrane</keyword>
<dbReference type="Pfam" id="PF06271">
    <property type="entry name" value="RDD"/>
    <property type="match status" value="1"/>
</dbReference>
<keyword evidence="2" id="KW-1003">Cell membrane</keyword>
<dbReference type="RefSeq" id="WP_055741472.1">
    <property type="nucleotide sequence ID" value="NZ_JAAIWL010000020.1"/>
</dbReference>
<comment type="caution">
    <text evidence="8">The sequence shown here is derived from an EMBL/GenBank/DDBJ whole genome shotgun (WGS) entry which is preliminary data.</text>
</comment>
<evidence type="ECO:0000256" key="2">
    <source>
        <dbReference type="ARBA" id="ARBA00022475"/>
    </source>
</evidence>